<dbReference type="GO" id="GO:0004148">
    <property type="term" value="F:dihydrolipoyl dehydrogenase (NADH) activity"/>
    <property type="evidence" value="ECO:0007669"/>
    <property type="project" value="TreeGrafter"/>
</dbReference>
<dbReference type="AlphaFoldDB" id="A0A382S1D5"/>
<dbReference type="PROSITE" id="PS00076">
    <property type="entry name" value="PYRIDINE_REDOX_1"/>
    <property type="match status" value="1"/>
</dbReference>
<proteinExistence type="inferred from homology"/>
<keyword evidence="5" id="KW-0560">Oxidoreductase</keyword>
<protein>
    <recommendedName>
        <fullName evidence="8">FAD/NAD(P)-binding domain-containing protein</fullName>
    </recommendedName>
</protein>
<dbReference type="EMBL" id="UINC01125720">
    <property type="protein sequence ID" value="SVD03744.1"/>
    <property type="molecule type" value="Genomic_DNA"/>
</dbReference>
<evidence type="ECO:0000256" key="7">
    <source>
        <dbReference type="ARBA" id="ARBA00023284"/>
    </source>
</evidence>
<dbReference type="PANTHER" id="PTHR22912:SF160">
    <property type="entry name" value="DIHYDROLIPOYL DEHYDROGENASE"/>
    <property type="match status" value="1"/>
</dbReference>
<accession>A0A382S1D5</accession>
<dbReference type="InterPro" id="IPR036188">
    <property type="entry name" value="FAD/NAD-bd_sf"/>
</dbReference>
<evidence type="ECO:0000256" key="6">
    <source>
        <dbReference type="ARBA" id="ARBA00023157"/>
    </source>
</evidence>
<dbReference type="InterPro" id="IPR023753">
    <property type="entry name" value="FAD/NAD-binding_dom"/>
</dbReference>
<sequence length="272" mass="29117">MTKIRDASDEHTELVVIGSGPGGYTAAFRAADLGMKVTLIDRYANLGGVCLNVGCIPSKALLHVAKVIDDSKEAAVTGLYFNEPKLDLEVMKNWKNKLISGLTRGLQGLADKRNVTVVQGSAYFTSANSLKIESHDGEGESFLTFEQCIIATGSEPATLPFLPDDARIIDSTSALELTEIPNNILIVGGGIIGLEMATIYSALGSVVSIVELTETLMPDTDQDLVKPLEKLLESKCEAIFKGFEVTAGLVKKEGIEMTFKNSKSTHSGIYDA</sequence>
<dbReference type="GO" id="GO:0006103">
    <property type="term" value="P:2-oxoglutarate metabolic process"/>
    <property type="evidence" value="ECO:0007669"/>
    <property type="project" value="TreeGrafter"/>
</dbReference>
<evidence type="ECO:0000256" key="2">
    <source>
        <dbReference type="ARBA" id="ARBA00007532"/>
    </source>
</evidence>
<organism evidence="9">
    <name type="scientific">marine metagenome</name>
    <dbReference type="NCBI Taxonomy" id="408172"/>
    <lineage>
        <taxon>unclassified sequences</taxon>
        <taxon>metagenomes</taxon>
        <taxon>ecological metagenomes</taxon>
    </lineage>
</organism>
<dbReference type="InterPro" id="IPR012999">
    <property type="entry name" value="Pyr_OxRdtase_I_AS"/>
</dbReference>
<gene>
    <name evidence="9" type="ORF">METZ01_LOCUS356598</name>
</gene>
<dbReference type="SUPFAM" id="SSF51905">
    <property type="entry name" value="FAD/NAD(P)-binding domain"/>
    <property type="match status" value="1"/>
</dbReference>
<dbReference type="Pfam" id="PF07992">
    <property type="entry name" value="Pyr_redox_2"/>
    <property type="match status" value="1"/>
</dbReference>
<evidence type="ECO:0000256" key="5">
    <source>
        <dbReference type="ARBA" id="ARBA00023002"/>
    </source>
</evidence>
<dbReference type="PRINTS" id="PR00368">
    <property type="entry name" value="FADPNR"/>
</dbReference>
<reference evidence="9" key="1">
    <citation type="submission" date="2018-05" db="EMBL/GenBank/DDBJ databases">
        <authorList>
            <person name="Lanie J.A."/>
            <person name="Ng W.-L."/>
            <person name="Kazmierczak K.M."/>
            <person name="Andrzejewski T.M."/>
            <person name="Davidsen T.M."/>
            <person name="Wayne K.J."/>
            <person name="Tettelin H."/>
            <person name="Glass J.I."/>
            <person name="Rusch D."/>
            <person name="Podicherti R."/>
            <person name="Tsui H.-C.T."/>
            <person name="Winkler M.E."/>
        </authorList>
    </citation>
    <scope>NUCLEOTIDE SEQUENCE</scope>
</reference>
<dbReference type="InterPro" id="IPR050151">
    <property type="entry name" value="Class-I_Pyr_Nuc-Dis_Oxidored"/>
</dbReference>
<evidence type="ECO:0000256" key="3">
    <source>
        <dbReference type="ARBA" id="ARBA00022630"/>
    </source>
</evidence>
<comment type="similarity">
    <text evidence="2">Belongs to the class-I pyridine nucleotide-disulfide oxidoreductase family.</text>
</comment>
<evidence type="ECO:0000256" key="1">
    <source>
        <dbReference type="ARBA" id="ARBA00001974"/>
    </source>
</evidence>
<keyword evidence="6" id="KW-1015">Disulfide bond</keyword>
<comment type="cofactor">
    <cofactor evidence="1">
        <name>FAD</name>
        <dbReference type="ChEBI" id="CHEBI:57692"/>
    </cofactor>
</comment>
<feature type="non-terminal residue" evidence="9">
    <location>
        <position position="272"/>
    </location>
</feature>
<evidence type="ECO:0000259" key="8">
    <source>
        <dbReference type="Pfam" id="PF07992"/>
    </source>
</evidence>
<evidence type="ECO:0000313" key="9">
    <source>
        <dbReference type="EMBL" id="SVD03744.1"/>
    </source>
</evidence>
<dbReference type="Gene3D" id="3.50.50.60">
    <property type="entry name" value="FAD/NAD(P)-binding domain"/>
    <property type="match status" value="2"/>
</dbReference>
<keyword evidence="3" id="KW-0285">Flavoprotein</keyword>
<dbReference type="PANTHER" id="PTHR22912">
    <property type="entry name" value="DISULFIDE OXIDOREDUCTASE"/>
    <property type="match status" value="1"/>
</dbReference>
<keyword evidence="7" id="KW-0676">Redox-active center</keyword>
<evidence type="ECO:0000256" key="4">
    <source>
        <dbReference type="ARBA" id="ARBA00022827"/>
    </source>
</evidence>
<keyword evidence="4" id="KW-0274">FAD</keyword>
<dbReference type="GO" id="GO:0050660">
    <property type="term" value="F:flavin adenine dinucleotide binding"/>
    <property type="evidence" value="ECO:0007669"/>
    <property type="project" value="TreeGrafter"/>
</dbReference>
<dbReference type="PRINTS" id="PR00411">
    <property type="entry name" value="PNDRDTASEI"/>
</dbReference>
<feature type="domain" description="FAD/NAD(P)-binding" evidence="8">
    <location>
        <begin position="13"/>
        <end position="234"/>
    </location>
</feature>
<name>A0A382S1D5_9ZZZZ</name>